<dbReference type="InterPro" id="IPR024087">
    <property type="entry name" value="Creatininase-like_sf"/>
</dbReference>
<organism evidence="2 3">
    <name type="scientific">Nocardia cyriacigeorgica</name>
    <dbReference type="NCBI Taxonomy" id="135487"/>
    <lineage>
        <taxon>Bacteria</taxon>
        <taxon>Bacillati</taxon>
        <taxon>Actinomycetota</taxon>
        <taxon>Actinomycetes</taxon>
        <taxon>Mycobacteriales</taxon>
        <taxon>Nocardiaceae</taxon>
        <taxon>Nocardia</taxon>
    </lineage>
</organism>
<evidence type="ECO:0000313" key="3">
    <source>
        <dbReference type="Proteomes" id="UP000290439"/>
    </source>
</evidence>
<dbReference type="Gene3D" id="3.40.50.10310">
    <property type="entry name" value="Creatininase"/>
    <property type="match status" value="1"/>
</dbReference>
<dbReference type="Proteomes" id="UP000290439">
    <property type="component" value="Chromosome"/>
</dbReference>
<name>A0A4U8VWR5_9NOCA</name>
<gene>
    <name evidence="2" type="ORF">NCTC10797_01861</name>
</gene>
<protein>
    <submittedName>
        <fullName evidence="2">Creatinine amidohydrolase family protein, mycofactocin system</fullName>
    </submittedName>
</protein>
<reference evidence="2 3" key="1">
    <citation type="submission" date="2019-02" db="EMBL/GenBank/DDBJ databases">
        <authorList>
            <consortium name="Pathogen Informatics"/>
        </authorList>
    </citation>
    <scope>NUCLEOTIDE SEQUENCE [LARGE SCALE GENOMIC DNA]</scope>
    <source>
        <strain evidence="2 3">3012STDY6756504</strain>
    </source>
</reference>
<dbReference type="SUPFAM" id="SSF102215">
    <property type="entry name" value="Creatininase"/>
    <property type="match status" value="1"/>
</dbReference>
<proteinExistence type="inferred from homology"/>
<dbReference type="GO" id="GO:0016787">
    <property type="term" value="F:hydrolase activity"/>
    <property type="evidence" value="ECO:0007669"/>
    <property type="project" value="UniProtKB-KW"/>
</dbReference>
<dbReference type="AlphaFoldDB" id="A0A4U8VWR5"/>
<dbReference type="InterPro" id="IPR003785">
    <property type="entry name" value="Creatininase/forma_Hydrolase"/>
</dbReference>
<evidence type="ECO:0000256" key="1">
    <source>
        <dbReference type="ARBA" id="ARBA00024029"/>
    </source>
</evidence>
<accession>A0A4U8VWR5</accession>
<comment type="similarity">
    <text evidence="1">Belongs to the creatininase superfamily.</text>
</comment>
<dbReference type="Pfam" id="PF02633">
    <property type="entry name" value="Creatininase"/>
    <property type="match status" value="1"/>
</dbReference>
<dbReference type="EMBL" id="LR215973">
    <property type="protein sequence ID" value="VFA98096.1"/>
    <property type="molecule type" value="Genomic_DNA"/>
</dbReference>
<sequence>MELVTTATSTDIARTEPRTAVMPVGSFEPQGDHLPLATDRLIATALAYPLVRSSWAG</sequence>
<evidence type="ECO:0000313" key="2">
    <source>
        <dbReference type="EMBL" id="VFA98096.1"/>
    </source>
</evidence>
<dbReference type="RefSeq" id="WP_130916819.1">
    <property type="nucleotide sequence ID" value="NZ_JARWOB010000030.1"/>
</dbReference>
<keyword evidence="2" id="KW-0378">Hydrolase</keyword>